<dbReference type="OrthoDB" id="8526978at2"/>
<keyword evidence="2" id="KW-0418">Kinase</keyword>
<evidence type="ECO:0000313" key="3">
    <source>
        <dbReference type="Proteomes" id="UP000318384"/>
    </source>
</evidence>
<dbReference type="Proteomes" id="UP000318384">
    <property type="component" value="Chromosome"/>
</dbReference>
<evidence type="ECO:0000259" key="1">
    <source>
        <dbReference type="Pfam" id="PF00696"/>
    </source>
</evidence>
<name>A0A517WXY6_9PLAN</name>
<evidence type="ECO:0000313" key="2">
    <source>
        <dbReference type="EMBL" id="QDU10119.1"/>
    </source>
</evidence>
<feature type="domain" description="Aspartate/glutamate/uridylate kinase" evidence="1">
    <location>
        <begin position="2"/>
        <end position="151"/>
    </location>
</feature>
<dbReference type="GO" id="GO:0016301">
    <property type="term" value="F:kinase activity"/>
    <property type="evidence" value="ECO:0007669"/>
    <property type="project" value="UniProtKB-KW"/>
</dbReference>
<keyword evidence="2" id="KW-0808">Transferase</keyword>
<gene>
    <name evidence="2" type="ORF">V202x_35180</name>
</gene>
<dbReference type="AlphaFoldDB" id="A0A517WXY6"/>
<keyword evidence="3" id="KW-1185">Reference proteome</keyword>
<dbReference type="Pfam" id="PF00696">
    <property type="entry name" value="AA_kinase"/>
    <property type="match status" value="1"/>
</dbReference>
<proteinExistence type="predicted"/>
<accession>A0A517WXY6</accession>
<dbReference type="InterPro" id="IPR036393">
    <property type="entry name" value="AceGlu_kinase-like_sf"/>
</dbReference>
<reference evidence="2 3" key="1">
    <citation type="submission" date="2019-03" db="EMBL/GenBank/DDBJ databases">
        <title>Deep-cultivation of Planctomycetes and their phenomic and genomic characterization uncovers novel biology.</title>
        <authorList>
            <person name="Wiegand S."/>
            <person name="Jogler M."/>
            <person name="Boedeker C."/>
            <person name="Pinto D."/>
            <person name="Vollmers J."/>
            <person name="Rivas-Marin E."/>
            <person name="Kohn T."/>
            <person name="Peeters S.H."/>
            <person name="Heuer A."/>
            <person name="Rast P."/>
            <person name="Oberbeckmann S."/>
            <person name="Bunk B."/>
            <person name="Jeske O."/>
            <person name="Meyerdierks A."/>
            <person name="Storesund J.E."/>
            <person name="Kallscheuer N."/>
            <person name="Luecker S."/>
            <person name="Lage O.M."/>
            <person name="Pohl T."/>
            <person name="Merkel B.J."/>
            <person name="Hornburger P."/>
            <person name="Mueller R.-W."/>
            <person name="Bruemmer F."/>
            <person name="Labrenz M."/>
            <person name="Spormann A.M."/>
            <person name="Op den Camp H."/>
            <person name="Overmann J."/>
            <person name="Amann R."/>
            <person name="Jetten M.S.M."/>
            <person name="Mascher T."/>
            <person name="Medema M.H."/>
            <person name="Devos D.P."/>
            <person name="Kaster A.-K."/>
            <person name="Ovreas L."/>
            <person name="Rohde M."/>
            <person name="Galperin M.Y."/>
            <person name="Jogler C."/>
        </authorList>
    </citation>
    <scope>NUCLEOTIDE SEQUENCE [LARGE SCALE GENOMIC DNA]</scope>
    <source>
        <strain evidence="2 3">V202</strain>
    </source>
</reference>
<dbReference type="EMBL" id="CP037422">
    <property type="protein sequence ID" value="QDU10119.1"/>
    <property type="molecule type" value="Genomic_DNA"/>
</dbReference>
<dbReference type="Gene3D" id="3.40.1160.10">
    <property type="entry name" value="Acetylglutamate kinase-like"/>
    <property type="match status" value="1"/>
</dbReference>
<organism evidence="2 3">
    <name type="scientific">Gimesia aquarii</name>
    <dbReference type="NCBI Taxonomy" id="2527964"/>
    <lineage>
        <taxon>Bacteria</taxon>
        <taxon>Pseudomonadati</taxon>
        <taxon>Planctomycetota</taxon>
        <taxon>Planctomycetia</taxon>
        <taxon>Planctomycetales</taxon>
        <taxon>Planctomycetaceae</taxon>
        <taxon>Gimesia</taxon>
    </lineage>
</organism>
<dbReference type="InterPro" id="IPR001048">
    <property type="entry name" value="Asp/Glu/Uridylate_kinase"/>
</dbReference>
<dbReference type="SUPFAM" id="SSF53633">
    <property type="entry name" value="Carbamate kinase-like"/>
    <property type="match status" value="1"/>
</dbReference>
<sequence length="214" mass="23479">MKTAVIKIGGSLFDLPDLAGRIAKLLDVLENTKPLIVCGGGKTVDLVRSWDQTHQLGDRAAHWLAIQSLMLNNRLLCQLLLDARIITSPSEAKVVWQERGVPVLNSDTYLQQTATSHIAKLPESWDVTSDSIAAWVSLTWPADELILLKSIELPKDRSLSKLALAGLVDSYLPTIAESLPQLRWCNLRSDSVPLQLDTVISGNNFHIRNATGPA</sequence>
<dbReference type="RefSeq" id="WP_145177454.1">
    <property type="nucleotide sequence ID" value="NZ_CP037422.1"/>
</dbReference>
<protein>
    <submittedName>
        <fullName evidence="2">Amino acid kinase family protein</fullName>
    </submittedName>
</protein>